<protein>
    <submittedName>
        <fullName evidence="2">Uncharacterized protein</fullName>
    </submittedName>
</protein>
<dbReference type="EMBL" id="JAAMPC010000004">
    <property type="protein sequence ID" value="KAG2317135.1"/>
    <property type="molecule type" value="Genomic_DNA"/>
</dbReference>
<feature type="region of interest" description="Disordered" evidence="1">
    <location>
        <begin position="1"/>
        <end position="29"/>
    </location>
</feature>
<proteinExistence type="predicted"/>
<dbReference type="Proteomes" id="UP000886595">
    <property type="component" value="Unassembled WGS sequence"/>
</dbReference>
<reference evidence="2 3" key="1">
    <citation type="submission" date="2020-02" db="EMBL/GenBank/DDBJ databases">
        <authorList>
            <person name="Ma Q."/>
            <person name="Huang Y."/>
            <person name="Song X."/>
            <person name="Pei D."/>
        </authorList>
    </citation>
    <scope>NUCLEOTIDE SEQUENCE [LARGE SCALE GENOMIC DNA]</scope>
    <source>
        <strain evidence="2">Sxm20200214</strain>
        <tissue evidence="2">Leaf</tissue>
    </source>
</reference>
<dbReference type="OrthoDB" id="28335at2759"/>
<dbReference type="AlphaFoldDB" id="A0A8X7VU13"/>
<evidence type="ECO:0000256" key="1">
    <source>
        <dbReference type="SAM" id="MobiDB-lite"/>
    </source>
</evidence>
<feature type="compositionally biased region" description="Acidic residues" evidence="1">
    <location>
        <begin position="1"/>
        <end position="13"/>
    </location>
</feature>
<gene>
    <name evidence="2" type="ORF">Bca52824_020257</name>
</gene>
<comment type="caution">
    <text evidence="2">The sequence shown here is derived from an EMBL/GenBank/DDBJ whole genome shotgun (WGS) entry which is preliminary data.</text>
</comment>
<accession>A0A8X7VU13</accession>
<name>A0A8X7VU13_BRACI</name>
<evidence type="ECO:0000313" key="2">
    <source>
        <dbReference type="EMBL" id="KAG2317135.1"/>
    </source>
</evidence>
<keyword evidence="3" id="KW-1185">Reference proteome</keyword>
<organism evidence="2 3">
    <name type="scientific">Brassica carinata</name>
    <name type="common">Ethiopian mustard</name>
    <name type="synonym">Abyssinian cabbage</name>
    <dbReference type="NCBI Taxonomy" id="52824"/>
    <lineage>
        <taxon>Eukaryota</taxon>
        <taxon>Viridiplantae</taxon>
        <taxon>Streptophyta</taxon>
        <taxon>Embryophyta</taxon>
        <taxon>Tracheophyta</taxon>
        <taxon>Spermatophyta</taxon>
        <taxon>Magnoliopsida</taxon>
        <taxon>eudicotyledons</taxon>
        <taxon>Gunneridae</taxon>
        <taxon>Pentapetalae</taxon>
        <taxon>rosids</taxon>
        <taxon>malvids</taxon>
        <taxon>Brassicales</taxon>
        <taxon>Brassicaceae</taxon>
        <taxon>Brassiceae</taxon>
        <taxon>Brassica</taxon>
    </lineage>
</organism>
<sequence length="83" mass="9185">MRISIEEEQDESPPDSPVSNGGRGIDGSDVDVGLLRQVKELKTSENMIVDLALIPTVEASDREKKVAKMHSIISQFTEDQMSR</sequence>
<evidence type="ECO:0000313" key="3">
    <source>
        <dbReference type="Proteomes" id="UP000886595"/>
    </source>
</evidence>